<protein>
    <submittedName>
        <fullName evidence="1">Uncharacterized protein</fullName>
    </submittedName>
</protein>
<accession>A0A0E9WSR7</accession>
<reference evidence="1" key="2">
    <citation type="journal article" date="2015" name="Fish Shellfish Immunol.">
        <title>Early steps in the European eel (Anguilla anguilla)-Vibrio vulnificus interaction in the gills: Role of the RtxA13 toxin.</title>
        <authorList>
            <person name="Callol A."/>
            <person name="Pajuelo D."/>
            <person name="Ebbesson L."/>
            <person name="Teles M."/>
            <person name="MacKenzie S."/>
            <person name="Amaro C."/>
        </authorList>
    </citation>
    <scope>NUCLEOTIDE SEQUENCE</scope>
</reference>
<dbReference type="AlphaFoldDB" id="A0A0E9WSR7"/>
<reference evidence="1" key="1">
    <citation type="submission" date="2014-11" db="EMBL/GenBank/DDBJ databases">
        <authorList>
            <person name="Amaro Gonzalez C."/>
        </authorList>
    </citation>
    <scope>NUCLEOTIDE SEQUENCE</scope>
</reference>
<name>A0A0E9WSR7_ANGAN</name>
<dbReference type="EMBL" id="GBXM01015170">
    <property type="protein sequence ID" value="JAH93407.1"/>
    <property type="molecule type" value="Transcribed_RNA"/>
</dbReference>
<sequence length="75" mass="8530">MLITSVLYRIARLETDSSPVLLFQIARPISKIHSELRIIIVEFLFCGLSCHLVNSLSPDKDVRVKCKLSKNAEYP</sequence>
<organism evidence="1">
    <name type="scientific">Anguilla anguilla</name>
    <name type="common">European freshwater eel</name>
    <name type="synonym">Muraena anguilla</name>
    <dbReference type="NCBI Taxonomy" id="7936"/>
    <lineage>
        <taxon>Eukaryota</taxon>
        <taxon>Metazoa</taxon>
        <taxon>Chordata</taxon>
        <taxon>Craniata</taxon>
        <taxon>Vertebrata</taxon>
        <taxon>Euteleostomi</taxon>
        <taxon>Actinopterygii</taxon>
        <taxon>Neopterygii</taxon>
        <taxon>Teleostei</taxon>
        <taxon>Anguilliformes</taxon>
        <taxon>Anguillidae</taxon>
        <taxon>Anguilla</taxon>
    </lineage>
</organism>
<proteinExistence type="predicted"/>
<evidence type="ECO:0000313" key="1">
    <source>
        <dbReference type="EMBL" id="JAH93407.1"/>
    </source>
</evidence>